<dbReference type="RefSeq" id="WP_133974975.1">
    <property type="nucleotide sequence ID" value="NZ_LS999521.1"/>
</dbReference>
<evidence type="ECO:0000313" key="1">
    <source>
        <dbReference type="EMBL" id="VAX45623.1"/>
    </source>
</evidence>
<evidence type="ECO:0008006" key="3">
    <source>
        <dbReference type="Google" id="ProtNLM"/>
    </source>
</evidence>
<dbReference type="Proteomes" id="UP000294355">
    <property type="component" value="Chromosome"/>
</dbReference>
<proteinExistence type="predicted"/>
<reference evidence="1 2" key="1">
    <citation type="submission" date="2018-08" db="EMBL/GenBank/DDBJ databases">
        <authorList>
            <person name="Gonzaga-Molto A."/>
        </authorList>
    </citation>
    <scope>NUCLEOTIDE SEQUENCE [LARGE SCALE GENOMIC DNA]</scope>
    <source>
        <strain evidence="1">Acinetobacter calcoaceticus str. 2117</strain>
    </source>
</reference>
<dbReference type="AlphaFoldDB" id="A0A446ZM95"/>
<evidence type="ECO:0000313" key="2">
    <source>
        <dbReference type="Proteomes" id="UP000294355"/>
    </source>
</evidence>
<dbReference type="OrthoDB" id="8686772at2"/>
<accession>A0A446ZM95</accession>
<name>A0A446ZM95_ACICA</name>
<protein>
    <recommendedName>
        <fullName evidence="3">Zinc protease</fullName>
    </recommendedName>
</protein>
<dbReference type="EMBL" id="LS999521">
    <property type="protein sequence ID" value="VAX45623.1"/>
    <property type="molecule type" value="Genomic_DNA"/>
</dbReference>
<sequence length="234" mass="27448">MADIFTNKNEIDTREKIFSMSETLEEMRKKGPAPTKTINIVTRRRLTDREIIMCKSVFKDSIDYKKIWIVMGGFVQSLSGNAITPFGHIITLPRKDYNDNEDFTTADPPLRHWFMHEVTHVWQNALGFQGMNKVKRVCRGEYFKTVGSPDASRGEDISPYATDLRGRDLYKKFNEFNYEQQGRIIELYFDAKFLKYADPHRPHHRLSLKLEPYVLYTLKEFLENPNDKSLLPKS</sequence>
<organism evidence="1 2">
    <name type="scientific">Acinetobacter calcoaceticus</name>
    <dbReference type="NCBI Taxonomy" id="471"/>
    <lineage>
        <taxon>Bacteria</taxon>
        <taxon>Pseudomonadati</taxon>
        <taxon>Pseudomonadota</taxon>
        <taxon>Gammaproteobacteria</taxon>
        <taxon>Moraxellales</taxon>
        <taxon>Moraxellaceae</taxon>
        <taxon>Acinetobacter</taxon>
        <taxon>Acinetobacter calcoaceticus/baumannii complex</taxon>
    </lineage>
</organism>
<gene>
    <name evidence="1" type="ORF">AC2117_02821</name>
</gene>